<evidence type="ECO:0000256" key="6">
    <source>
        <dbReference type="PROSITE-ProRule" id="PRU01373"/>
    </source>
</evidence>
<keyword evidence="7" id="KW-0472">Membrane</keyword>
<keyword evidence="5 6" id="KW-0961">Cell wall biogenesis/degradation</keyword>
<dbReference type="GO" id="GO:0016740">
    <property type="term" value="F:transferase activity"/>
    <property type="evidence" value="ECO:0007669"/>
    <property type="project" value="UniProtKB-KW"/>
</dbReference>
<sequence length="403" mass="44135">MTSRKDYRKENKQGSKFLIIGGVVAIVAIAAGVFGYNAYKREQAAAYARNQKQIAFNKTHFNPNVSIYGVKVGKLTVSQATKKVLAKAKNKLVYKDGKITSVRDTKLTTISQNTVESYFKKQYTQLPTTKVYSYKNMSLKAGKNKLKKVAAASVAYNVGGKTFNLSAKDYLTQVSYYSGSLYYDNVSKLTAKLEAMDKEVKTLGKSYKFKTPAGSTITVTNQSYGWGIWTASAKSAILKAYENGTKIIDGKNHIYGEGYTTQGLGYGKSNNGLGNSYVVVSIASQDMWIVVNGKVAVTVSDVVTGTENKGDNATPKGVWYIMYKEKGATLKGQNDDGSSYASKVSYWMPFTLSGCGLHDASWRTDWSSTAYLEGGSHGCVNIRPSEIKSVWNAVKVHMPVIVY</sequence>
<keyword evidence="7" id="KW-1133">Transmembrane helix</keyword>
<evidence type="ECO:0000256" key="3">
    <source>
        <dbReference type="ARBA" id="ARBA00022960"/>
    </source>
</evidence>
<dbReference type="UniPathway" id="UPA00219"/>
<dbReference type="InterPro" id="IPR038063">
    <property type="entry name" value="Transpep_catalytic_dom"/>
</dbReference>
<dbReference type="InterPro" id="IPR050979">
    <property type="entry name" value="LD-transpeptidase"/>
</dbReference>
<comment type="pathway">
    <text evidence="1 6">Cell wall biogenesis; peptidoglycan biosynthesis.</text>
</comment>
<evidence type="ECO:0000256" key="7">
    <source>
        <dbReference type="SAM" id="Phobius"/>
    </source>
</evidence>
<evidence type="ECO:0000256" key="5">
    <source>
        <dbReference type="ARBA" id="ARBA00023316"/>
    </source>
</evidence>
<dbReference type="AlphaFoldDB" id="A0A844FLR9"/>
<protein>
    <submittedName>
        <fullName evidence="9">L,D-transpeptidase family protein</fullName>
    </submittedName>
</protein>
<dbReference type="GO" id="GO:0071972">
    <property type="term" value="F:peptidoglycan L,D-transpeptidase activity"/>
    <property type="evidence" value="ECO:0007669"/>
    <property type="project" value="TreeGrafter"/>
</dbReference>
<evidence type="ECO:0000259" key="8">
    <source>
        <dbReference type="PROSITE" id="PS52029"/>
    </source>
</evidence>
<dbReference type="EMBL" id="VUMW01000006">
    <property type="protein sequence ID" value="MST79504.1"/>
    <property type="molecule type" value="Genomic_DNA"/>
</dbReference>
<evidence type="ECO:0000256" key="2">
    <source>
        <dbReference type="ARBA" id="ARBA00022679"/>
    </source>
</evidence>
<dbReference type="PROSITE" id="PS52029">
    <property type="entry name" value="LD_TPASE"/>
    <property type="match status" value="1"/>
</dbReference>
<dbReference type="PANTHER" id="PTHR30582">
    <property type="entry name" value="L,D-TRANSPEPTIDASE"/>
    <property type="match status" value="1"/>
</dbReference>
<dbReference type="InterPro" id="IPR005490">
    <property type="entry name" value="LD_TPept_cat_dom"/>
</dbReference>
<keyword evidence="7" id="KW-0812">Transmembrane</keyword>
<dbReference type="Gene3D" id="2.40.440.10">
    <property type="entry name" value="L,D-transpeptidase catalytic domain-like"/>
    <property type="match status" value="1"/>
</dbReference>
<reference evidence="9 10" key="1">
    <citation type="submission" date="2019-08" db="EMBL/GenBank/DDBJ databases">
        <title>In-depth cultivation of the pig gut microbiome towards novel bacterial diversity and tailored functional studies.</title>
        <authorList>
            <person name="Wylensek D."/>
            <person name="Hitch T.C.A."/>
            <person name="Clavel T."/>
        </authorList>
    </citation>
    <scope>NUCLEOTIDE SEQUENCE [LARGE SCALE GENOMIC DNA]</scope>
    <source>
        <strain evidence="9 10">WCA-470BD-2E</strain>
    </source>
</reference>
<evidence type="ECO:0000313" key="10">
    <source>
        <dbReference type="Proteomes" id="UP000452141"/>
    </source>
</evidence>
<dbReference type="GO" id="GO:0008360">
    <property type="term" value="P:regulation of cell shape"/>
    <property type="evidence" value="ECO:0007669"/>
    <property type="project" value="UniProtKB-UniRule"/>
</dbReference>
<dbReference type="Pfam" id="PF03734">
    <property type="entry name" value="YkuD"/>
    <property type="match status" value="1"/>
</dbReference>
<feature type="transmembrane region" description="Helical" evidence="7">
    <location>
        <begin position="17"/>
        <end position="39"/>
    </location>
</feature>
<feature type="active site" description="Nucleophile" evidence="6">
    <location>
        <position position="379"/>
    </location>
</feature>
<keyword evidence="4 6" id="KW-0573">Peptidoglycan synthesis</keyword>
<dbReference type="PANTHER" id="PTHR30582:SF33">
    <property type="entry name" value="EXPORTED PROTEIN"/>
    <property type="match status" value="1"/>
</dbReference>
<evidence type="ECO:0000313" key="9">
    <source>
        <dbReference type="EMBL" id="MST79504.1"/>
    </source>
</evidence>
<keyword evidence="2" id="KW-0808">Transferase</keyword>
<proteinExistence type="predicted"/>
<keyword evidence="3 6" id="KW-0133">Cell shape</keyword>
<dbReference type="Gene3D" id="3.10.20.800">
    <property type="match status" value="1"/>
</dbReference>
<dbReference type="InterPro" id="IPR038054">
    <property type="entry name" value="LD_TPept-like_central_sf"/>
</dbReference>
<feature type="domain" description="L,D-TPase catalytic" evidence="8">
    <location>
        <begin position="276"/>
        <end position="403"/>
    </location>
</feature>
<accession>A0A844FLR9</accession>
<comment type="caution">
    <text evidence="9">The sequence shown here is derived from an EMBL/GenBank/DDBJ whole genome shotgun (WGS) entry which is preliminary data.</text>
</comment>
<dbReference type="GO" id="GO:0071555">
    <property type="term" value="P:cell wall organization"/>
    <property type="evidence" value="ECO:0007669"/>
    <property type="project" value="UniProtKB-UniRule"/>
</dbReference>
<dbReference type="SUPFAM" id="SSF143985">
    <property type="entry name" value="L,D-transpeptidase pre-catalytic domain-like"/>
    <property type="match status" value="1"/>
</dbReference>
<evidence type="ECO:0000256" key="4">
    <source>
        <dbReference type="ARBA" id="ARBA00022984"/>
    </source>
</evidence>
<dbReference type="SUPFAM" id="SSF141523">
    <property type="entry name" value="L,D-transpeptidase catalytic domain-like"/>
    <property type="match status" value="1"/>
</dbReference>
<organism evidence="9 10">
    <name type="scientific">Lactobacillus equicursoris</name>
    <dbReference type="NCBI Taxonomy" id="420645"/>
    <lineage>
        <taxon>Bacteria</taxon>
        <taxon>Bacillati</taxon>
        <taxon>Bacillota</taxon>
        <taxon>Bacilli</taxon>
        <taxon>Lactobacillales</taxon>
        <taxon>Lactobacillaceae</taxon>
        <taxon>Lactobacillus</taxon>
    </lineage>
</organism>
<dbReference type="GO" id="GO:0005576">
    <property type="term" value="C:extracellular region"/>
    <property type="evidence" value="ECO:0007669"/>
    <property type="project" value="TreeGrafter"/>
</dbReference>
<dbReference type="CDD" id="cd16913">
    <property type="entry name" value="YkuD_like"/>
    <property type="match status" value="1"/>
</dbReference>
<name>A0A844FLR9_9LACO</name>
<evidence type="ECO:0000256" key="1">
    <source>
        <dbReference type="ARBA" id="ARBA00004752"/>
    </source>
</evidence>
<dbReference type="RefSeq" id="WP_154486546.1">
    <property type="nucleotide sequence ID" value="NZ_VUMW01000006.1"/>
</dbReference>
<dbReference type="Proteomes" id="UP000452141">
    <property type="component" value="Unassembled WGS sequence"/>
</dbReference>
<feature type="active site" description="Proton donor/acceptor" evidence="6">
    <location>
        <position position="358"/>
    </location>
</feature>
<dbReference type="GO" id="GO:0018104">
    <property type="term" value="P:peptidoglycan-protein cross-linking"/>
    <property type="evidence" value="ECO:0007669"/>
    <property type="project" value="TreeGrafter"/>
</dbReference>
<gene>
    <name evidence="9" type="ORF">FYJ61_03200</name>
</gene>